<keyword evidence="3" id="KW-0678">Repressor</keyword>
<dbReference type="InterPro" id="IPR036915">
    <property type="entry name" value="Cyclin-like_sf"/>
</dbReference>
<dbReference type="InterPro" id="IPR006671">
    <property type="entry name" value="Cyclin_N"/>
</dbReference>
<keyword evidence="7" id="KW-0804">Transcription</keyword>
<keyword evidence="5 9" id="KW-0195">Cyclin</keyword>
<evidence type="ECO:0000256" key="5">
    <source>
        <dbReference type="ARBA" id="ARBA00023127"/>
    </source>
</evidence>
<dbReference type="EMBL" id="JNBR01000346">
    <property type="protein sequence ID" value="OQR94921.1"/>
    <property type="molecule type" value="Genomic_DNA"/>
</dbReference>
<comment type="subcellular location">
    <subcellularLocation>
        <location evidence="1">Nucleus</location>
    </subcellularLocation>
</comment>
<dbReference type="InterPro" id="IPR043198">
    <property type="entry name" value="Cyclin/Ssn8"/>
</dbReference>
<evidence type="ECO:0000259" key="10">
    <source>
        <dbReference type="SMART" id="SM00385"/>
    </source>
</evidence>
<comment type="similarity">
    <text evidence="2">Belongs to the cyclin family. Cyclin C subfamily.</text>
</comment>
<evidence type="ECO:0000313" key="12">
    <source>
        <dbReference type="Proteomes" id="UP000243579"/>
    </source>
</evidence>
<dbReference type="CDD" id="cd20513">
    <property type="entry name" value="CYCLIN_CCNC_rpt1"/>
    <property type="match status" value="1"/>
</dbReference>
<dbReference type="Pfam" id="PF00134">
    <property type="entry name" value="Cyclin_N"/>
    <property type="match status" value="1"/>
</dbReference>
<evidence type="ECO:0000256" key="9">
    <source>
        <dbReference type="RuleBase" id="RU000383"/>
    </source>
</evidence>
<keyword evidence="4" id="KW-0805">Transcription regulation</keyword>
<gene>
    <name evidence="11" type="ORF">ACHHYP_00803</name>
</gene>
<dbReference type="SMART" id="SM00385">
    <property type="entry name" value="CYCLIN"/>
    <property type="match status" value="1"/>
</dbReference>
<evidence type="ECO:0000256" key="7">
    <source>
        <dbReference type="ARBA" id="ARBA00023163"/>
    </source>
</evidence>
<proteinExistence type="inferred from homology"/>
<dbReference type="GO" id="GO:0016538">
    <property type="term" value="F:cyclin-dependent protein serine/threonine kinase regulator activity"/>
    <property type="evidence" value="ECO:0007669"/>
    <property type="project" value="InterPro"/>
</dbReference>
<reference evidence="11 12" key="1">
    <citation type="journal article" date="2014" name="Genome Biol. Evol.">
        <title>The secreted proteins of Achlya hypogyna and Thraustotheca clavata identify the ancestral oomycete secretome and reveal gene acquisitions by horizontal gene transfer.</title>
        <authorList>
            <person name="Misner I."/>
            <person name="Blouin N."/>
            <person name="Leonard G."/>
            <person name="Richards T.A."/>
            <person name="Lane C.E."/>
        </authorList>
    </citation>
    <scope>NUCLEOTIDE SEQUENCE [LARGE SCALE GENOMIC DNA]</scope>
    <source>
        <strain evidence="11 12">ATCC 48635</strain>
    </source>
</reference>
<evidence type="ECO:0000256" key="3">
    <source>
        <dbReference type="ARBA" id="ARBA00022491"/>
    </source>
</evidence>
<keyword evidence="8" id="KW-0539">Nucleus</keyword>
<evidence type="ECO:0000256" key="1">
    <source>
        <dbReference type="ARBA" id="ARBA00004123"/>
    </source>
</evidence>
<dbReference type="SUPFAM" id="SSF47954">
    <property type="entry name" value="Cyclin-like"/>
    <property type="match status" value="2"/>
</dbReference>
<dbReference type="PANTHER" id="PTHR10026">
    <property type="entry name" value="CYCLIN"/>
    <property type="match status" value="1"/>
</dbReference>
<dbReference type="FunFam" id="1.10.472.10:FF:000076">
    <property type="entry name" value="RNA polymerase II holoenzyme cyclin-like subunit"/>
    <property type="match status" value="1"/>
</dbReference>
<feature type="domain" description="Cyclin-like" evidence="10">
    <location>
        <begin position="47"/>
        <end position="143"/>
    </location>
</feature>
<protein>
    <submittedName>
        <fullName evidence="11">Cyclin-C</fullName>
    </submittedName>
</protein>
<dbReference type="Gene3D" id="1.10.472.10">
    <property type="entry name" value="Cyclin-like"/>
    <property type="match status" value="2"/>
</dbReference>
<dbReference type="PIRSF" id="PIRSF028758">
    <property type="entry name" value="Cyclin, C/H/G types"/>
    <property type="match status" value="1"/>
</dbReference>
<keyword evidence="12" id="KW-1185">Reference proteome</keyword>
<evidence type="ECO:0000256" key="4">
    <source>
        <dbReference type="ARBA" id="ARBA00023015"/>
    </source>
</evidence>
<organism evidence="11 12">
    <name type="scientific">Achlya hypogyna</name>
    <name type="common">Oomycete</name>
    <name type="synonym">Protoachlya hypogyna</name>
    <dbReference type="NCBI Taxonomy" id="1202772"/>
    <lineage>
        <taxon>Eukaryota</taxon>
        <taxon>Sar</taxon>
        <taxon>Stramenopiles</taxon>
        <taxon>Oomycota</taxon>
        <taxon>Saprolegniomycetes</taxon>
        <taxon>Saprolegniales</taxon>
        <taxon>Achlyaceae</taxon>
        <taxon>Achlya</taxon>
    </lineage>
</organism>
<dbReference type="AlphaFoldDB" id="A0A1V9ZAG8"/>
<comment type="caution">
    <text evidence="11">The sequence shown here is derived from an EMBL/GenBank/DDBJ whole genome shotgun (WGS) entry which is preliminary data.</text>
</comment>
<evidence type="ECO:0000256" key="8">
    <source>
        <dbReference type="ARBA" id="ARBA00023242"/>
    </source>
</evidence>
<dbReference type="OrthoDB" id="10266018at2759"/>
<dbReference type="InterPro" id="IPR013763">
    <property type="entry name" value="Cyclin-like_dom"/>
</dbReference>
<keyword evidence="6" id="KW-0010">Activator</keyword>
<evidence type="ECO:0000313" key="11">
    <source>
        <dbReference type="EMBL" id="OQR94921.1"/>
    </source>
</evidence>
<sequence>MALNFWQSSHYLHWMKSLRLDDLKRINPKDVTLSIQEVESIHLAMISLMEELGARLHINQIIICTAILMYRRFYLTQSFCDFDPRLVCGTSLFISSKIEECQARLSDITTTLHELTTAYAEERENLFEFTEKDIIECEFFLIEAMQYDMIMHHPFPTLTKLYDEFEAEFPMDEHSFKMAWDLCLFTYRTHLIMLHPPFMIAHAVIFLTLMEASYNAYDMLDRCNINAEMVVEIATEVQKSIDEHKELCSLQPVALKKLDDIVPDPFA</sequence>
<dbReference type="GO" id="GO:0005634">
    <property type="term" value="C:nucleus"/>
    <property type="evidence" value="ECO:0007669"/>
    <property type="project" value="UniProtKB-SubCell"/>
</dbReference>
<name>A0A1V9ZAG8_ACHHY</name>
<accession>A0A1V9ZAG8</accession>
<evidence type="ECO:0000256" key="2">
    <source>
        <dbReference type="ARBA" id="ARBA00008638"/>
    </source>
</evidence>
<dbReference type="STRING" id="1202772.A0A1V9ZAG8"/>
<dbReference type="Proteomes" id="UP000243579">
    <property type="component" value="Unassembled WGS sequence"/>
</dbReference>
<evidence type="ECO:0000256" key="6">
    <source>
        <dbReference type="ARBA" id="ARBA00023159"/>
    </source>
</evidence>
<dbReference type="GO" id="GO:0006357">
    <property type="term" value="P:regulation of transcription by RNA polymerase II"/>
    <property type="evidence" value="ECO:0007669"/>
    <property type="project" value="InterPro"/>
</dbReference>